<evidence type="ECO:0000256" key="1">
    <source>
        <dbReference type="ARBA" id="ARBA00004141"/>
    </source>
</evidence>
<keyword evidence="9" id="KW-1185">Reference proteome</keyword>
<dbReference type="InterPro" id="IPR027469">
    <property type="entry name" value="Cation_efflux_TMD_sf"/>
</dbReference>
<reference evidence="8 9" key="1">
    <citation type="submission" date="2015-11" db="EMBL/GenBank/DDBJ databases">
        <title>Genomic analysis of 38 Legionella species identifies large and diverse effector repertoires.</title>
        <authorList>
            <person name="Burstein D."/>
            <person name="Amaro F."/>
            <person name="Zusman T."/>
            <person name="Lifshitz Z."/>
            <person name="Cohen O."/>
            <person name="Gilbert J.A."/>
            <person name="Pupko T."/>
            <person name="Shuman H.A."/>
            <person name="Segal G."/>
        </authorList>
    </citation>
    <scope>NUCLEOTIDE SEQUENCE [LARGE SCALE GENOMIC DNA]</scope>
    <source>
        <strain evidence="8 9">Mt.St.Helens-9</strain>
    </source>
</reference>
<evidence type="ECO:0000256" key="3">
    <source>
        <dbReference type="ARBA" id="ARBA00022906"/>
    </source>
</evidence>
<evidence type="ECO:0000256" key="5">
    <source>
        <dbReference type="ARBA" id="ARBA00023136"/>
    </source>
</evidence>
<gene>
    <name evidence="8" type="primary">czcD_3</name>
    <name evidence="8" type="ORF">Lspi_2058</name>
</gene>
<feature type="transmembrane region" description="Helical" evidence="6">
    <location>
        <begin position="149"/>
        <end position="166"/>
    </location>
</feature>
<protein>
    <submittedName>
        <fullName evidence="8">Cation efflux system protein</fullName>
    </submittedName>
</protein>
<evidence type="ECO:0000313" key="9">
    <source>
        <dbReference type="Proteomes" id="UP000054877"/>
    </source>
</evidence>
<dbReference type="Gene3D" id="1.20.1510.10">
    <property type="entry name" value="Cation efflux protein transmembrane domain"/>
    <property type="match status" value="1"/>
</dbReference>
<feature type="transmembrane region" description="Helical" evidence="6">
    <location>
        <begin position="108"/>
        <end position="128"/>
    </location>
</feature>
<keyword evidence="3" id="KW-0406">Ion transport</keyword>
<dbReference type="AlphaFoldDB" id="A0A0W0YZ94"/>
<dbReference type="PANTHER" id="PTHR11562:SF17">
    <property type="entry name" value="RE54080P-RELATED"/>
    <property type="match status" value="1"/>
</dbReference>
<dbReference type="Proteomes" id="UP000054877">
    <property type="component" value="Unassembled WGS sequence"/>
</dbReference>
<keyword evidence="5 6" id="KW-0472">Membrane</keyword>
<sequence length="196" mass="21046">MTDCGCQQTATTKAERKTLTIALVLNALMFVVGLTAGIIAQSTALIADSLDMLADSFAYSLGLIAVGRTAKLKKTIAVTSGGLLCFLGLGVLFEVGRRAWYGSSPESSLMVVVACMSLIVNTIVLKLLKKFRNGEVHLRATWIFTRADVVANIGVIFSGILVLLTKSRYPDLIVGFAIGLYVIKEALEIFKESLKP</sequence>
<name>A0A0W0YZ94_LEGSP</name>
<dbReference type="STRING" id="452.Lspi_2058"/>
<keyword evidence="2 6" id="KW-0812">Transmembrane</keyword>
<evidence type="ECO:0000259" key="7">
    <source>
        <dbReference type="Pfam" id="PF01545"/>
    </source>
</evidence>
<evidence type="ECO:0000313" key="8">
    <source>
        <dbReference type="EMBL" id="KTD62208.1"/>
    </source>
</evidence>
<dbReference type="InterPro" id="IPR050681">
    <property type="entry name" value="CDF/SLC30A"/>
</dbReference>
<accession>A0A0W0YZ94</accession>
<dbReference type="SUPFAM" id="SSF161111">
    <property type="entry name" value="Cation efflux protein transmembrane domain-like"/>
    <property type="match status" value="1"/>
</dbReference>
<feature type="domain" description="Cation efflux protein transmembrane" evidence="7">
    <location>
        <begin position="19"/>
        <end position="194"/>
    </location>
</feature>
<comment type="caution">
    <text evidence="8">The sequence shown here is derived from an EMBL/GenBank/DDBJ whole genome shotgun (WGS) entry which is preliminary data.</text>
</comment>
<organism evidence="8 9">
    <name type="scientific">Legionella spiritensis</name>
    <dbReference type="NCBI Taxonomy" id="452"/>
    <lineage>
        <taxon>Bacteria</taxon>
        <taxon>Pseudomonadati</taxon>
        <taxon>Pseudomonadota</taxon>
        <taxon>Gammaproteobacteria</taxon>
        <taxon>Legionellales</taxon>
        <taxon>Legionellaceae</taxon>
        <taxon>Legionella</taxon>
    </lineage>
</organism>
<dbReference type="PANTHER" id="PTHR11562">
    <property type="entry name" value="CATION EFFLUX PROTEIN/ ZINC TRANSPORTER"/>
    <property type="match status" value="1"/>
</dbReference>
<feature type="transmembrane region" description="Helical" evidence="6">
    <location>
        <begin position="21"/>
        <end position="40"/>
    </location>
</feature>
<keyword evidence="3" id="KW-0813">Transport</keyword>
<dbReference type="GO" id="GO:0005886">
    <property type="term" value="C:plasma membrane"/>
    <property type="evidence" value="ECO:0007669"/>
    <property type="project" value="TreeGrafter"/>
</dbReference>
<keyword evidence="3" id="KW-0864">Zinc transport</keyword>
<proteinExistence type="predicted"/>
<dbReference type="Pfam" id="PF01545">
    <property type="entry name" value="Cation_efflux"/>
    <property type="match status" value="1"/>
</dbReference>
<dbReference type="InterPro" id="IPR058533">
    <property type="entry name" value="Cation_efflux_TM"/>
</dbReference>
<evidence type="ECO:0000256" key="2">
    <source>
        <dbReference type="ARBA" id="ARBA00022692"/>
    </source>
</evidence>
<comment type="subcellular location">
    <subcellularLocation>
        <location evidence="1">Membrane</location>
        <topology evidence="1">Multi-pass membrane protein</topology>
    </subcellularLocation>
</comment>
<dbReference type="RefSeq" id="WP_058483972.1">
    <property type="nucleotide sequence ID" value="NZ_CAAAII010000004.1"/>
</dbReference>
<keyword evidence="4 6" id="KW-1133">Transmembrane helix</keyword>
<dbReference type="OrthoDB" id="9799649at2"/>
<dbReference type="EMBL" id="LNYX01000030">
    <property type="protein sequence ID" value="KTD62208.1"/>
    <property type="molecule type" value="Genomic_DNA"/>
</dbReference>
<evidence type="ECO:0000256" key="6">
    <source>
        <dbReference type="SAM" id="Phobius"/>
    </source>
</evidence>
<feature type="transmembrane region" description="Helical" evidence="6">
    <location>
        <begin position="77"/>
        <end position="96"/>
    </location>
</feature>
<evidence type="ECO:0000256" key="4">
    <source>
        <dbReference type="ARBA" id="ARBA00022989"/>
    </source>
</evidence>
<dbReference type="GO" id="GO:0005385">
    <property type="term" value="F:zinc ion transmembrane transporter activity"/>
    <property type="evidence" value="ECO:0007669"/>
    <property type="project" value="TreeGrafter"/>
</dbReference>
<dbReference type="PATRIC" id="fig|452.5.peg.2266"/>
<keyword evidence="3" id="KW-0862">Zinc</keyword>